<evidence type="ECO:0000313" key="3">
    <source>
        <dbReference type="Proteomes" id="UP000193380"/>
    </source>
</evidence>
<accession>A0A060XG04</accession>
<protein>
    <recommendedName>
        <fullName evidence="4">Transposase Tc1-like domain-containing protein</fullName>
    </recommendedName>
</protein>
<name>A0A060XG04_ONCMY</name>
<dbReference type="PaxDb" id="8022-A0A060XG04"/>
<reference evidence="2" key="1">
    <citation type="journal article" date="2014" name="Nat. Commun.">
        <title>The rainbow trout genome provides novel insights into evolution after whole-genome duplication in vertebrates.</title>
        <authorList>
            <person name="Berthelot C."/>
            <person name="Brunet F."/>
            <person name="Chalopin D."/>
            <person name="Juanchich A."/>
            <person name="Bernard M."/>
            <person name="Noel B."/>
            <person name="Bento P."/>
            <person name="Da Silva C."/>
            <person name="Labadie K."/>
            <person name="Alberti A."/>
            <person name="Aury J.M."/>
            <person name="Louis A."/>
            <person name="Dehais P."/>
            <person name="Bardou P."/>
            <person name="Montfort J."/>
            <person name="Klopp C."/>
            <person name="Cabau C."/>
            <person name="Gaspin C."/>
            <person name="Thorgaard G.H."/>
            <person name="Boussaha M."/>
            <person name="Quillet E."/>
            <person name="Guyomard R."/>
            <person name="Galiana D."/>
            <person name="Bobe J."/>
            <person name="Volff J.N."/>
            <person name="Genet C."/>
            <person name="Wincker P."/>
            <person name="Jaillon O."/>
            <person name="Roest Crollius H."/>
            <person name="Guiguen Y."/>
        </authorList>
    </citation>
    <scope>NUCLEOTIDE SEQUENCE [LARGE SCALE GENOMIC DNA]</scope>
</reference>
<evidence type="ECO:0000256" key="1">
    <source>
        <dbReference type="SAM" id="MobiDB-lite"/>
    </source>
</evidence>
<evidence type="ECO:0008006" key="4">
    <source>
        <dbReference type="Google" id="ProtNLM"/>
    </source>
</evidence>
<feature type="region of interest" description="Disordered" evidence="1">
    <location>
        <begin position="32"/>
        <end position="61"/>
    </location>
</feature>
<gene>
    <name evidence="2" type="ORF">GSONMT00017052001</name>
</gene>
<organism evidence="2 3">
    <name type="scientific">Oncorhynchus mykiss</name>
    <name type="common">Rainbow trout</name>
    <name type="synonym">Salmo gairdneri</name>
    <dbReference type="NCBI Taxonomy" id="8022"/>
    <lineage>
        <taxon>Eukaryota</taxon>
        <taxon>Metazoa</taxon>
        <taxon>Chordata</taxon>
        <taxon>Craniata</taxon>
        <taxon>Vertebrata</taxon>
        <taxon>Euteleostomi</taxon>
        <taxon>Actinopterygii</taxon>
        <taxon>Neopterygii</taxon>
        <taxon>Teleostei</taxon>
        <taxon>Protacanthopterygii</taxon>
        <taxon>Salmoniformes</taxon>
        <taxon>Salmonidae</taxon>
        <taxon>Salmoninae</taxon>
        <taxon>Oncorhynchus</taxon>
    </lineage>
</organism>
<dbReference type="InterPro" id="IPR036397">
    <property type="entry name" value="RNaseH_sf"/>
</dbReference>
<evidence type="ECO:0000313" key="2">
    <source>
        <dbReference type="EMBL" id="CDQ75790.1"/>
    </source>
</evidence>
<dbReference type="Gene3D" id="3.30.420.10">
    <property type="entry name" value="Ribonuclease H-like superfamily/Ribonuclease H"/>
    <property type="match status" value="1"/>
</dbReference>
<feature type="compositionally biased region" description="Basic and acidic residues" evidence="1">
    <location>
        <begin position="51"/>
        <end position="61"/>
    </location>
</feature>
<reference evidence="2" key="2">
    <citation type="submission" date="2014-03" db="EMBL/GenBank/DDBJ databases">
        <authorList>
            <person name="Genoscope - CEA"/>
        </authorList>
    </citation>
    <scope>NUCLEOTIDE SEQUENCE</scope>
</reference>
<dbReference type="AlphaFoldDB" id="A0A060XG04"/>
<dbReference type="EMBL" id="FR905082">
    <property type="protein sequence ID" value="CDQ75790.1"/>
    <property type="molecule type" value="Genomic_DNA"/>
</dbReference>
<dbReference type="STRING" id="8022.A0A060XG04"/>
<proteinExistence type="predicted"/>
<dbReference type="GO" id="GO:0003676">
    <property type="term" value="F:nucleic acid binding"/>
    <property type="evidence" value="ECO:0007669"/>
    <property type="project" value="InterPro"/>
</dbReference>
<sequence>MRTATGKEDPESPLLQRISSLEFPASVTAAQINASQSSSNRHISTSTIQRRQRESGLHGRIDTNNKKRFAWSKKHEQWILDWWKSVLWSDESKFEIFGSNRCVFVRHRVAEWMISACVVPT</sequence>
<dbReference type="Proteomes" id="UP000193380">
    <property type="component" value="Unassembled WGS sequence"/>
</dbReference>